<evidence type="ECO:0000313" key="2">
    <source>
        <dbReference type="EMBL" id="QHQ33932.1"/>
    </source>
</evidence>
<accession>A0A6P1T0A6</accession>
<feature type="domain" description="DUF2087" evidence="1">
    <location>
        <begin position="87"/>
        <end position="157"/>
    </location>
</feature>
<reference evidence="2 3" key="1">
    <citation type="submission" date="2019-12" db="EMBL/GenBank/DDBJ databases">
        <title>Complete genome sequence of Algicella marina strain 9Alg 56(T) isolated from the red alga Tichocarpus crinitus.</title>
        <authorList>
            <person name="Kim S.-G."/>
            <person name="Nedashkovskaya O.I."/>
        </authorList>
    </citation>
    <scope>NUCLEOTIDE SEQUENCE [LARGE SCALE GENOMIC DNA]</scope>
    <source>
        <strain evidence="2 3">9Alg 56</strain>
    </source>
</reference>
<proteinExistence type="predicted"/>
<dbReference type="Pfam" id="PF09860">
    <property type="entry name" value="DUF2087"/>
    <property type="match status" value="1"/>
</dbReference>
<dbReference type="InterPro" id="IPR018656">
    <property type="entry name" value="DUF2087"/>
</dbReference>
<gene>
    <name evidence="2" type="ORF">GO499_01415</name>
</gene>
<sequence length="183" mass="20376">MSRQPIPLAVADISSFARALAQQMNEEAAAPSHLSLMNMLARAAGFRNYQHLRAAHAAGARLETPVDESADFRLVERALQQFDDAGRMLRWPSRRAVQELCLWRMWADLPAGKHLHEREVNAILDAGHHFGDAAILRRSLVGMGLLTRNADGSDYLRLEMRPPAEARDLIRRVAARRAPVAVG</sequence>
<dbReference type="KEGG" id="amaq:GO499_01415"/>
<dbReference type="AlphaFoldDB" id="A0A6P1T0A6"/>
<keyword evidence="3" id="KW-1185">Reference proteome</keyword>
<dbReference type="EMBL" id="CP046620">
    <property type="protein sequence ID" value="QHQ33932.1"/>
    <property type="molecule type" value="Genomic_DNA"/>
</dbReference>
<dbReference type="Proteomes" id="UP000464495">
    <property type="component" value="Chromosome"/>
</dbReference>
<name>A0A6P1T0A6_9RHOB</name>
<organism evidence="2 3">
    <name type="scientific">Algicella marina</name>
    <dbReference type="NCBI Taxonomy" id="2683284"/>
    <lineage>
        <taxon>Bacteria</taxon>
        <taxon>Pseudomonadati</taxon>
        <taxon>Pseudomonadota</taxon>
        <taxon>Alphaproteobacteria</taxon>
        <taxon>Rhodobacterales</taxon>
        <taxon>Paracoccaceae</taxon>
        <taxon>Algicella</taxon>
    </lineage>
</organism>
<evidence type="ECO:0000313" key="3">
    <source>
        <dbReference type="Proteomes" id="UP000464495"/>
    </source>
</evidence>
<protein>
    <submittedName>
        <fullName evidence="2">DUF2087 domain-containing protein</fullName>
    </submittedName>
</protein>
<dbReference type="RefSeq" id="WP_161860502.1">
    <property type="nucleotide sequence ID" value="NZ_CP046620.1"/>
</dbReference>
<evidence type="ECO:0000259" key="1">
    <source>
        <dbReference type="Pfam" id="PF09860"/>
    </source>
</evidence>